<dbReference type="GO" id="GO:0005615">
    <property type="term" value="C:extracellular space"/>
    <property type="evidence" value="ECO:0007669"/>
    <property type="project" value="TreeGrafter"/>
</dbReference>
<dbReference type="CDD" id="cd06238">
    <property type="entry name" value="M14-like"/>
    <property type="match status" value="1"/>
</dbReference>
<name>A0AAP6MJ99_9GAMM</name>
<evidence type="ECO:0000256" key="2">
    <source>
        <dbReference type="ARBA" id="ARBA00005988"/>
    </source>
</evidence>
<evidence type="ECO:0000256" key="3">
    <source>
        <dbReference type="ARBA" id="ARBA00022670"/>
    </source>
</evidence>
<organism evidence="10 11">
    <name type="scientific">Natronospira elongata</name>
    <dbReference type="NCBI Taxonomy" id="3110268"/>
    <lineage>
        <taxon>Bacteria</taxon>
        <taxon>Pseudomonadati</taxon>
        <taxon>Pseudomonadota</taxon>
        <taxon>Gammaproteobacteria</taxon>
        <taxon>Natronospirales</taxon>
        <taxon>Natronospiraceae</taxon>
        <taxon>Natronospira</taxon>
    </lineage>
</organism>
<comment type="caution">
    <text evidence="10">The sequence shown here is derived from an EMBL/GenBank/DDBJ whole genome shotgun (WGS) entry which is preliminary data.</text>
</comment>
<dbReference type="EMBL" id="JAYGII010000001">
    <property type="protein sequence ID" value="MEA5444299.1"/>
    <property type="molecule type" value="Genomic_DNA"/>
</dbReference>
<dbReference type="Pfam" id="PF00246">
    <property type="entry name" value="Peptidase_M14"/>
    <property type="match status" value="1"/>
</dbReference>
<dbReference type="PANTHER" id="PTHR11705:SF143">
    <property type="entry name" value="SLL0236 PROTEIN"/>
    <property type="match status" value="1"/>
</dbReference>
<evidence type="ECO:0000256" key="8">
    <source>
        <dbReference type="SAM" id="SignalP"/>
    </source>
</evidence>
<dbReference type="PROSITE" id="PS52035">
    <property type="entry name" value="PEPTIDASE_M14"/>
    <property type="match status" value="1"/>
</dbReference>
<dbReference type="SUPFAM" id="SSF53187">
    <property type="entry name" value="Zn-dependent exopeptidases"/>
    <property type="match status" value="1"/>
</dbReference>
<dbReference type="GO" id="GO:0004181">
    <property type="term" value="F:metallocarboxypeptidase activity"/>
    <property type="evidence" value="ECO:0007669"/>
    <property type="project" value="InterPro"/>
</dbReference>
<evidence type="ECO:0000313" key="10">
    <source>
        <dbReference type="EMBL" id="MEA5444299.1"/>
    </source>
</evidence>
<keyword evidence="8" id="KW-0732">Signal</keyword>
<comment type="cofactor">
    <cofactor evidence="1">
        <name>Zn(2+)</name>
        <dbReference type="ChEBI" id="CHEBI:29105"/>
    </cofactor>
</comment>
<sequence>MRAFTSSLVLLLLSLSLLASDRALAGSELDWYLPWASEYDDSIPTPEDVLGFQPGEWHASHDQLIRYFEHLAAASDRVTMVEKERTYEQRPMLVVRISSSSNQDNLEEIRDARLQALQPGSGEDLTEHPVVNWFGYSIHGDEASGANASMVVAWHLAAAQDERTREILDNTIILIEPAMNPDGVQRFATWVNMHRGQTLVADPQNREHRQVWPRARTNHYWFDLNRDWLPVQHPESRARVAGFQAWKPNVVGDWHEMGRNSTYFFQPGDPDRDNPRTPDRNFELTGKIAEFHADILDQYGVPYFTREVFDDYYYGKGSTFPDIQGAIGILYEQASARGHLRETIHGERSFTEAVRNQVLTSFSTLEASHELRDELLGFQQQFFEDAMDEARQDRRKAFVFGDPADRGRTVELVEILLRQDVEVSPLGESIEVDGHQFRPGEAWVVPLEQPQYRFILAMMERQLSFPDTRFYDVSTWTLPLAFNMPTAELSARQLRRLDAGQALDDVPGLGGSLALDVDRPVAWAFDWAPYYAPRMAQRLLEAGVRLRVATNEFEASVGGGESREFARGTILIPAGLQDEASHEEIESILRRYARRDGVDVTALDSGLSRGGIDLGSPSFRPVEPVRPAILVDDGVHMQEAGEIWHLLDHRYGVPVTLLNHGELGRADLDRYTHLFMVNGQWQQQLDERAEEALHEWVHEGGTLVAQKNALQWVSDSGLYELDFRDRPQGEEDRLPYGDFSGDIAAQVIGGSIFETHLDLSHPLAYGYTREKLPVFRNSTRYLEPGDNPYNQVARYSEEPLLSGYVSEENLATMGGSLSVKADRVGSGTVVLFVDNPSFRAFWFGTNRLLINSLYFSGAIAHTRRP</sequence>
<dbReference type="RefSeq" id="WP_346049350.1">
    <property type="nucleotide sequence ID" value="NZ_JAYGII010000001.1"/>
</dbReference>
<dbReference type="SUPFAM" id="SSF52317">
    <property type="entry name" value="Class I glutamine amidotransferase-like"/>
    <property type="match status" value="1"/>
</dbReference>
<dbReference type="InterPro" id="IPR029062">
    <property type="entry name" value="Class_I_gatase-like"/>
</dbReference>
<comment type="similarity">
    <text evidence="2 7">Belongs to the peptidase M14 family.</text>
</comment>
<keyword evidence="6" id="KW-0482">Metalloprotease</keyword>
<feature type="domain" description="Peptidase M14" evidence="9">
    <location>
        <begin position="57"/>
        <end position="382"/>
    </location>
</feature>
<keyword evidence="3" id="KW-0645">Protease</keyword>
<protein>
    <submittedName>
        <fullName evidence="10">M14 metallopeptidase family protein</fullName>
    </submittedName>
</protein>
<evidence type="ECO:0000256" key="5">
    <source>
        <dbReference type="ARBA" id="ARBA00022833"/>
    </source>
</evidence>
<evidence type="ECO:0000256" key="6">
    <source>
        <dbReference type="ARBA" id="ARBA00023049"/>
    </source>
</evidence>
<evidence type="ECO:0000256" key="7">
    <source>
        <dbReference type="PROSITE-ProRule" id="PRU01379"/>
    </source>
</evidence>
<evidence type="ECO:0000256" key="1">
    <source>
        <dbReference type="ARBA" id="ARBA00001947"/>
    </source>
</evidence>
<dbReference type="GO" id="GO:0006508">
    <property type="term" value="P:proteolysis"/>
    <property type="evidence" value="ECO:0007669"/>
    <property type="project" value="UniProtKB-KW"/>
</dbReference>
<comment type="caution">
    <text evidence="7">Lacks conserved residue(s) required for the propagation of feature annotation.</text>
</comment>
<keyword evidence="11" id="KW-1185">Reference proteome</keyword>
<evidence type="ECO:0000313" key="11">
    <source>
        <dbReference type="Proteomes" id="UP001302316"/>
    </source>
</evidence>
<reference evidence="10 11" key="1">
    <citation type="submission" date="2023-12" db="EMBL/GenBank/DDBJ databases">
        <title>Whole-genome sequencing of halo(alkali)philic microorganisms from hypersaline lakes.</title>
        <authorList>
            <person name="Sorokin D.Y."/>
            <person name="Merkel A.Y."/>
            <person name="Messina E."/>
            <person name="Yakimov M."/>
        </authorList>
    </citation>
    <scope>NUCLEOTIDE SEQUENCE [LARGE SCALE GENOMIC DNA]</scope>
    <source>
        <strain evidence="10 11">AB-CW1</strain>
    </source>
</reference>
<dbReference type="PANTHER" id="PTHR11705">
    <property type="entry name" value="PROTEASE FAMILY M14 CARBOXYPEPTIDASE A,B"/>
    <property type="match status" value="1"/>
</dbReference>
<feature type="chain" id="PRO_5043017473" evidence="8">
    <location>
        <begin position="26"/>
        <end position="865"/>
    </location>
</feature>
<gene>
    <name evidence="10" type="ORF">VCB98_00510</name>
</gene>
<feature type="signal peptide" evidence="8">
    <location>
        <begin position="1"/>
        <end position="25"/>
    </location>
</feature>
<dbReference type="InterPro" id="IPR000834">
    <property type="entry name" value="Peptidase_M14"/>
</dbReference>
<accession>A0AAP6MJ99</accession>
<dbReference type="Proteomes" id="UP001302316">
    <property type="component" value="Unassembled WGS sequence"/>
</dbReference>
<dbReference type="SMART" id="SM00631">
    <property type="entry name" value="Zn_pept"/>
    <property type="match status" value="1"/>
</dbReference>
<dbReference type="GO" id="GO:0008270">
    <property type="term" value="F:zinc ion binding"/>
    <property type="evidence" value="ECO:0007669"/>
    <property type="project" value="InterPro"/>
</dbReference>
<evidence type="ECO:0000259" key="9">
    <source>
        <dbReference type="PROSITE" id="PS52035"/>
    </source>
</evidence>
<proteinExistence type="inferred from homology"/>
<keyword evidence="5" id="KW-0862">Zinc</keyword>
<evidence type="ECO:0000256" key="4">
    <source>
        <dbReference type="ARBA" id="ARBA00022801"/>
    </source>
</evidence>
<dbReference type="AlphaFoldDB" id="A0AAP6MJ99"/>
<dbReference type="Gene3D" id="3.40.630.10">
    <property type="entry name" value="Zn peptidases"/>
    <property type="match status" value="1"/>
</dbReference>
<keyword evidence="4" id="KW-0378">Hydrolase</keyword>